<dbReference type="SUPFAM" id="SSF54427">
    <property type="entry name" value="NTF2-like"/>
    <property type="match status" value="1"/>
</dbReference>
<gene>
    <name evidence="4" type="ORF">HNQ59_002970</name>
</gene>
<feature type="domain" description="YchJ-like middle NTF2-like" evidence="3">
    <location>
        <begin position="32"/>
        <end position="125"/>
    </location>
</feature>
<dbReference type="InterPro" id="IPR048469">
    <property type="entry name" value="YchJ-like_M"/>
</dbReference>
<dbReference type="Pfam" id="PF17775">
    <property type="entry name" value="YchJ_M-like"/>
    <property type="match status" value="1"/>
</dbReference>
<name>A0A840MSB1_9PROT</name>
<evidence type="ECO:0000313" key="5">
    <source>
        <dbReference type="Proteomes" id="UP000575898"/>
    </source>
</evidence>
<evidence type="ECO:0000313" key="4">
    <source>
        <dbReference type="EMBL" id="MBB5019662.1"/>
    </source>
</evidence>
<dbReference type="EMBL" id="JACHHY010000019">
    <property type="protein sequence ID" value="MBB5019662.1"/>
    <property type="molecule type" value="Genomic_DNA"/>
</dbReference>
<organism evidence="4 5">
    <name type="scientific">Chitinivorax tropicus</name>
    <dbReference type="NCBI Taxonomy" id="714531"/>
    <lineage>
        <taxon>Bacteria</taxon>
        <taxon>Pseudomonadati</taxon>
        <taxon>Pseudomonadota</taxon>
        <taxon>Betaproteobacteria</taxon>
        <taxon>Chitinivorax</taxon>
    </lineage>
</organism>
<dbReference type="Proteomes" id="UP000575898">
    <property type="component" value="Unassembled WGS sequence"/>
</dbReference>
<dbReference type="InterPro" id="IPR023006">
    <property type="entry name" value="YchJ-like"/>
</dbReference>
<sequence>MAKSTALPCPCGSRLAYQQCCEPLHLGRPAASPEALMRSRFTAFALNRPDYLLFSWHASTRPANLDLHEDPPIKWIGLEIKHSHQHGYTGEVEFIARYKIGGRAGKLHERSRFEQVDGFWQYLDGDQLA</sequence>
<dbReference type="HAMAP" id="MF_00612">
    <property type="entry name" value="UPF0225"/>
    <property type="match status" value="1"/>
</dbReference>
<comment type="caution">
    <text evidence="4">The sequence shown here is derived from an EMBL/GenBank/DDBJ whole genome shotgun (WGS) entry which is preliminary data.</text>
</comment>
<reference evidence="4 5" key="1">
    <citation type="submission" date="2020-08" db="EMBL/GenBank/DDBJ databases">
        <title>Genomic Encyclopedia of Type Strains, Phase IV (KMG-IV): sequencing the most valuable type-strain genomes for metagenomic binning, comparative biology and taxonomic classification.</title>
        <authorList>
            <person name="Goeker M."/>
        </authorList>
    </citation>
    <scope>NUCLEOTIDE SEQUENCE [LARGE SCALE GENOMIC DNA]</scope>
    <source>
        <strain evidence="4 5">DSM 27165</strain>
    </source>
</reference>
<dbReference type="InterPro" id="IPR004027">
    <property type="entry name" value="SEC_C_motif"/>
</dbReference>
<protein>
    <recommendedName>
        <fullName evidence="2">UPF0225 protein HNQ59_002970</fullName>
    </recommendedName>
</protein>
<keyword evidence="5" id="KW-1185">Reference proteome</keyword>
<accession>A0A840MSB1</accession>
<proteinExistence type="inferred from homology"/>
<dbReference type="Pfam" id="PF02810">
    <property type="entry name" value="SEC-C"/>
    <property type="match status" value="1"/>
</dbReference>
<comment type="similarity">
    <text evidence="1 2">Belongs to the UPF0225 family.</text>
</comment>
<evidence type="ECO:0000256" key="2">
    <source>
        <dbReference type="HAMAP-Rule" id="MF_00612"/>
    </source>
</evidence>
<evidence type="ECO:0000256" key="1">
    <source>
        <dbReference type="ARBA" id="ARBA00010839"/>
    </source>
</evidence>
<dbReference type="InterPro" id="IPR032710">
    <property type="entry name" value="NTF2-like_dom_sf"/>
</dbReference>
<dbReference type="AlphaFoldDB" id="A0A840MSB1"/>
<evidence type="ECO:0000259" key="3">
    <source>
        <dbReference type="Pfam" id="PF17775"/>
    </source>
</evidence>
<dbReference type="Gene3D" id="3.10.450.50">
    <property type="match status" value="1"/>
</dbReference>
<dbReference type="RefSeq" id="WP_184040893.1">
    <property type="nucleotide sequence ID" value="NZ_JACHHY010000019.1"/>
</dbReference>